<dbReference type="PANTHER" id="PTHR43081">
    <property type="entry name" value="ADENYLATE CYCLASE, TERMINAL-DIFFERENTIATION SPECIFIC-RELATED"/>
    <property type="match status" value="1"/>
</dbReference>
<dbReference type="InterPro" id="IPR001054">
    <property type="entry name" value="A/G_cyclase"/>
</dbReference>
<proteinExistence type="predicted"/>
<dbReference type="Gene3D" id="3.30.70.1230">
    <property type="entry name" value="Nucleotide cyclase"/>
    <property type="match status" value="1"/>
</dbReference>
<organism evidence="2 3">
    <name type="scientific">Bradyrhizobium neotropicale</name>
    <dbReference type="NCBI Taxonomy" id="1497615"/>
    <lineage>
        <taxon>Bacteria</taxon>
        <taxon>Pseudomonadati</taxon>
        <taxon>Pseudomonadota</taxon>
        <taxon>Alphaproteobacteria</taxon>
        <taxon>Hyphomicrobiales</taxon>
        <taxon>Nitrobacteraceae</taxon>
        <taxon>Bradyrhizobium</taxon>
    </lineage>
</organism>
<dbReference type="InterPro" id="IPR029787">
    <property type="entry name" value="Nucleotide_cyclase"/>
</dbReference>
<evidence type="ECO:0000313" key="3">
    <source>
        <dbReference type="Proteomes" id="UP000077173"/>
    </source>
</evidence>
<dbReference type="EMBL" id="LSEF01000026">
    <property type="protein sequence ID" value="OAF19165.1"/>
    <property type="molecule type" value="Genomic_DNA"/>
</dbReference>
<comment type="caution">
    <text evidence="2">The sequence shown here is derived from an EMBL/GenBank/DDBJ whole genome shotgun (WGS) entry which is preliminary data.</text>
</comment>
<dbReference type="GO" id="GO:0004016">
    <property type="term" value="F:adenylate cyclase activity"/>
    <property type="evidence" value="ECO:0007669"/>
    <property type="project" value="UniProtKB-ARBA"/>
</dbReference>
<feature type="domain" description="Guanylate cyclase" evidence="1">
    <location>
        <begin position="217"/>
        <end position="352"/>
    </location>
</feature>
<dbReference type="GO" id="GO:0006171">
    <property type="term" value="P:cAMP biosynthetic process"/>
    <property type="evidence" value="ECO:0007669"/>
    <property type="project" value="TreeGrafter"/>
</dbReference>
<keyword evidence="3" id="KW-1185">Reference proteome</keyword>
<dbReference type="Pfam" id="PF00211">
    <property type="entry name" value="Guanylate_cyc"/>
    <property type="match status" value="1"/>
</dbReference>
<protein>
    <recommendedName>
        <fullName evidence="1">Guanylate cyclase domain-containing protein</fullName>
    </recommendedName>
</protein>
<gene>
    <name evidence="2" type="ORF">AXW67_37490</name>
</gene>
<dbReference type="CDD" id="cd07302">
    <property type="entry name" value="CHD"/>
    <property type="match status" value="1"/>
</dbReference>
<dbReference type="GO" id="GO:0035556">
    <property type="term" value="P:intracellular signal transduction"/>
    <property type="evidence" value="ECO:0007669"/>
    <property type="project" value="InterPro"/>
</dbReference>
<evidence type="ECO:0000259" key="1">
    <source>
        <dbReference type="PROSITE" id="PS50125"/>
    </source>
</evidence>
<dbReference type="SUPFAM" id="SSF55073">
    <property type="entry name" value="Nucleotide cyclase"/>
    <property type="match status" value="1"/>
</dbReference>
<reference evidence="2 3" key="1">
    <citation type="submission" date="2016-02" db="EMBL/GenBank/DDBJ databases">
        <title>Draft genome sequence of the strain BR 10247T Bradyrhizobium neotropicale isolated from nodules of Centrolobium paraense.</title>
        <authorList>
            <person name="Simoes-Araujo J.L."/>
            <person name="Barauna A.C."/>
            <person name="Silva K."/>
            <person name="Zilli J.E."/>
        </authorList>
    </citation>
    <scope>NUCLEOTIDE SEQUENCE [LARGE SCALE GENOMIC DNA]</scope>
    <source>
        <strain evidence="2 3">BR 10247</strain>
    </source>
</reference>
<sequence>MMLNPPDKITDLADWIVRSATSSDSPELLLDGVCQTLVRHDVPLWHVSVAVPTIDPQFRGAALHWWRDSTIKVETAAHGAETDEKFRHSPVFALQSQGVSFGRWMIENEEGCEVHPLLNGLRSQGGTEYAMFLVDFSPATSVSGTAISIATDRVGGFQDNDLERFREIVPALGLAIYRQILLITATQSLDSYLGRMTGAKVLAGEIIRGRGQVIEAAIVLADLSGFTTVTDREDAMDVVRWLNEHLEAIGDPVIENGGEILKFLGDGLLAVFPAMSRTGSRCEACEAAFSTAMEALRRNDAVNARRKQAREPQLVLDVALHFGEVVYGNVGTSRRLDFTVIGRAVNEVSRIEKLCDELGLHVLISDEFAKRCSQRLTNLGAFTLRGVGSPRVLFTPE</sequence>
<dbReference type="PROSITE" id="PS50125">
    <property type="entry name" value="GUANYLATE_CYCLASE_2"/>
    <property type="match status" value="1"/>
</dbReference>
<dbReference type="SMART" id="SM00044">
    <property type="entry name" value="CYCc"/>
    <property type="match status" value="1"/>
</dbReference>
<dbReference type="PANTHER" id="PTHR43081:SF11">
    <property type="entry name" value="BLR2264 PROTEIN"/>
    <property type="match status" value="1"/>
</dbReference>
<name>A0A176ZH97_9BRAD</name>
<evidence type="ECO:0000313" key="2">
    <source>
        <dbReference type="EMBL" id="OAF19165.1"/>
    </source>
</evidence>
<dbReference type="AlphaFoldDB" id="A0A176ZH97"/>
<dbReference type="InterPro" id="IPR050697">
    <property type="entry name" value="Adenylyl/Guanylyl_Cyclase_3/4"/>
</dbReference>
<accession>A0A176ZH97</accession>
<dbReference type="RefSeq" id="WP_063676996.1">
    <property type="nucleotide sequence ID" value="NZ_LSEF01000026.1"/>
</dbReference>
<dbReference type="Proteomes" id="UP000077173">
    <property type="component" value="Unassembled WGS sequence"/>
</dbReference>